<keyword evidence="2" id="KW-1185">Reference proteome</keyword>
<dbReference type="EMBL" id="CP002432">
    <property type="protein sequence ID" value="ADU66248.1"/>
    <property type="molecule type" value="Genomic_DNA"/>
</dbReference>
<dbReference type="CDD" id="cd00565">
    <property type="entry name" value="Ubl_ThiS"/>
    <property type="match status" value="1"/>
</dbReference>
<accession>E6W781</accession>
<protein>
    <submittedName>
        <fullName evidence="1">Thiamine biosynthesis protein ThiS</fullName>
    </submittedName>
</protein>
<dbReference type="InParanoid" id="E6W781"/>
<dbReference type="Proteomes" id="UP000002572">
    <property type="component" value="Chromosome"/>
</dbReference>
<dbReference type="InterPro" id="IPR012675">
    <property type="entry name" value="Beta-grasp_dom_sf"/>
</dbReference>
<dbReference type="OrthoDB" id="9798559at2"/>
<dbReference type="eggNOG" id="COG2104">
    <property type="taxonomic scope" value="Bacteria"/>
</dbReference>
<dbReference type="RefSeq" id="WP_013506129.1">
    <property type="nucleotide sequence ID" value="NC_014836.1"/>
</dbReference>
<proteinExistence type="predicted"/>
<dbReference type="InterPro" id="IPR016155">
    <property type="entry name" value="Mopterin_synth/thiamin_S_b"/>
</dbReference>
<dbReference type="HOGENOM" id="CLU_174611_3_0_0"/>
<dbReference type="Pfam" id="PF02597">
    <property type="entry name" value="ThiS"/>
    <property type="match status" value="1"/>
</dbReference>
<dbReference type="KEGG" id="din:Selin_1515"/>
<dbReference type="PANTHER" id="PTHR34472:SF1">
    <property type="entry name" value="SULFUR CARRIER PROTEIN THIS"/>
    <property type="match status" value="1"/>
</dbReference>
<organism evidence="1 2">
    <name type="scientific">Desulfurispirillum indicum (strain ATCC BAA-1389 / DSM 22839 / S5)</name>
    <dbReference type="NCBI Taxonomy" id="653733"/>
    <lineage>
        <taxon>Bacteria</taxon>
        <taxon>Pseudomonadati</taxon>
        <taxon>Chrysiogenota</taxon>
        <taxon>Chrysiogenia</taxon>
        <taxon>Chrysiogenales</taxon>
        <taxon>Chrysiogenaceae</taxon>
        <taxon>Desulfurispirillum</taxon>
    </lineage>
</organism>
<dbReference type="STRING" id="653733.Selin_1515"/>
<evidence type="ECO:0000313" key="2">
    <source>
        <dbReference type="Proteomes" id="UP000002572"/>
    </source>
</evidence>
<dbReference type="SUPFAM" id="SSF54285">
    <property type="entry name" value="MoaD/ThiS"/>
    <property type="match status" value="1"/>
</dbReference>
<evidence type="ECO:0000313" key="1">
    <source>
        <dbReference type="EMBL" id="ADU66248.1"/>
    </source>
</evidence>
<dbReference type="PANTHER" id="PTHR34472">
    <property type="entry name" value="SULFUR CARRIER PROTEIN THIS"/>
    <property type="match status" value="1"/>
</dbReference>
<dbReference type="InterPro" id="IPR010035">
    <property type="entry name" value="Thi_S"/>
</dbReference>
<name>E6W781_DESIS</name>
<dbReference type="Gene3D" id="3.10.20.30">
    <property type="match status" value="1"/>
</dbReference>
<reference evidence="1 2" key="1">
    <citation type="submission" date="2010-12" db="EMBL/GenBank/DDBJ databases">
        <title>Complete sequence of Desulfurispirillum indicum S5.</title>
        <authorList>
            <consortium name="US DOE Joint Genome Institute"/>
            <person name="Lucas S."/>
            <person name="Copeland A."/>
            <person name="Lapidus A."/>
            <person name="Cheng J.-F."/>
            <person name="Goodwin L."/>
            <person name="Pitluck S."/>
            <person name="Chertkov O."/>
            <person name="Held B."/>
            <person name="Detter J.C."/>
            <person name="Han C."/>
            <person name="Tapia R."/>
            <person name="Land M."/>
            <person name="Hauser L."/>
            <person name="Kyrpides N."/>
            <person name="Ivanova N."/>
            <person name="Mikhailova N."/>
            <person name="Haggblom M."/>
            <person name="Rauschenbach I."/>
            <person name="Bini E."/>
            <person name="Woyke T."/>
        </authorList>
    </citation>
    <scope>NUCLEOTIDE SEQUENCE [LARGE SCALE GENOMIC DNA]</scope>
    <source>
        <strain evidence="2">ATCC BAA-1389 / DSM 22839 / S5</strain>
    </source>
</reference>
<dbReference type="InterPro" id="IPR003749">
    <property type="entry name" value="ThiS/MoaD-like"/>
</dbReference>
<gene>
    <name evidence="1" type="ordered locus">Selin_1515</name>
</gene>
<dbReference type="AlphaFoldDB" id="E6W781"/>
<dbReference type="NCBIfam" id="TIGR01683">
    <property type="entry name" value="thiS"/>
    <property type="match status" value="1"/>
</dbReference>
<sequence length="65" mass="6955">MAQVNGRTVPIPESISIEQLKEQLGVNACRMAVEVNGELIDQNRFGEAIINDQCTVEIITLAGGG</sequence>